<feature type="non-terminal residue" evidence="1">
    <location>
        <position position="69"/>
    </location>
</feature>
<comment type="caution">
    <text evidence="1">The sequence shown here is derived from an EMBL/GenBank/DDBJ whole genome shotgun (WGS) entry which is preliminary data.</text>
</comment>
<proteinExistence type="predicted"/>
<keyword evidence="2" id="KW-1185">Reference proteome</keyword>
<evidence type="ECO:0000313" key="2">
    <source>
        <dbReference type="Proteomes" id="UP000824120"/>
    </source>
</evidence>
<evidence type="ECO:0000313" key="1">
    <source>
        <dbReference type="EMBL" id="KAG5590017.1"/>
    </source>
</evidence>
<name>A0A9J5XP71_SOLCO</name>
<reference evidence="1 2" key="1">
    <citation type="submission" date="2020-09" db="EMBL/GenBank/DDBJ databases">
        <title>De no assembly of potato wild relative species, Solanum commersonii.</title>
        <authorList>
            <person name="Cho K."/>
        </authorList>
    </citation>
    <scope>NUCLEOTIDE SEQUENCE [LARGE SCALE GENOMIC DNA]</scope>
    <source>
        <strain evidence="1">LZ3.2</strain>
        <tissue evidence="1">Leaf</tissue>
    </source>
</reference>
<gene>
    <name evidence="1" type="ORF">H5410_040531</name>
</gene>
<sequence length="69" mass="7556">SSIKFSGSSVVLEPVKLGGFILKNSLILEVSASSCRAPLCCPIWCIWYPLILNVPCSRTTSNSSSWRHD</sequence>
<organism evidence="1 2">
    <name type="scientific">Solanum commersonii</name>
    <name type="common">Commerson's wild potato</name>
    <name type="synonym">Commerson's nightshade</name>
    <dbReference type="NCBI Taxonomy" id="4109"/>
    <lineage>
        <taxon>Eukaryota</taxon>
        <taxon>Viridiplantae</taxon>
        <taxon>Streptophyta</taxon>
        <taxon>Embryophyta</taxon>
        <taxon>Tracheophyta</taxon>
        <taxon>Spermatophyta</taxon>
        <taxon>Magnoliopsida</taxon>
        <taxon>eudicotyledons</taxon>
        <taxon>Gunneridae</taxon>
        <taxon>Pentapetalae</taxon>
        <taxon>asterids</taxon>
        <taxon>lamiids</taxon>
        <taxon>Solanales</taxon>
        <taxon>Solanaceae</taxon>
        <taxon>Solanoideae</taxon>
        <taxon>Solaneae</taxon>
        <taxon>Solanum</taxon>
    </lineage>
</organism>
<dbReference type="Proteomes" id="UP000824120">
    <property type="component" value="Chromosome 8"/>
</dbReference>
<dbReference type="EMBL" id="JACXVP010000008">
    <property type="protein sequence ID" value="KAG5590017.1"/>
    <property type="molecule type" value="Genomic_DNA"/>
</dbReference>
<accession>A0A9J5XP71</accession>
<protein>
    <submittedName>
        <fullName evidence="1">Uncharacterized protein</fullName>
    </submittedName>
</protein>
<dbReference type="AlphaFoldDB" id="A0A9J5XP71"/>